<evidence type="ECO:0000313" key="2">
    <source>
        <dbReference type="Proteomes" id="UP001149400"/>
    </source>
</evidence>
<dbReference type="Proteomes" id="UP001149400">
    <property type="component" value="Unassembled WGS sequence"/>
</dbReference>
<comment type="caution">
    <text evidence="1">The sequence shown here is derived from an EMBL/GenBank/DDBJ whole genome shotgun (WGS) entry which is preliminary data.</text>
</comment>
<evidence type="ECO:0000313" key="1">
    <source>
        <dbReference type="EMBL" id="MDD1791771.1"/>
    </source>
</evidence>
<gene>
    <name evidence="1" type="ORF">LRP50_01335</name>
</gene>
<sequence>MRKTDKKIDNSLREVLTEVCDIAQQQHEGFEWLTHFANYDSFPISLNIVVVFDSNAHLANADTDVLLAFIKEKLNVIDIKLKDFTRHVTFDTEERCNVENNGKWNDRFQKRGLN</sequence>
<dbReference type="EMBL" id="JAJUBC010000001">
    <property type="protein sequence ID" value="MDD1791771.1"/>
    <property type="molecule type" value="Genomic_DNA"/>
</dbReference>
<proteinExistence type="predicted"/>
<reference evidence="1" key="1">
    <citation type="submission" date="2021-12" db="EMBL/GenBank/DDBJ databases">
        <title>Enterovibrio ZSDZ35 sp. nov. and Enterovibrio ZSDZ42 sp. nov., isolated from coastal seawater in Qingdao.</title>
        <authorList>
            <person name="Zhang P."/>
        </authorList>
    </citation>
    <scope>NUCLEOTIDE SEQUENCE</scope>
    <source>
        <strain evidence="1">ZSDZ42</strain>
    </source>
</reference>
<protein>
    <recommendedName>
        <fullName evidence="3">Fis family transcriptional regulator</fullName>
    </recommendedName>
</protein>
<accession>A0ABT5QW75</accession>
<organism evidence="1 2">
    <name type="scientific">Enterovibrio gelatinilyticus</name>
    <dbReference type="NCBI Taxonomy" id="2899819"/>
    <lineage>
        <taxon>Bacteria</taxon>
        <taxon>Pseudomonadati</taxon>
        <taxon>Pseudomonadota</taxon>
        <taxon>Gammaproteobacteria</taxon>
        <taxon>Vibrionales</taxon>
        <taxon>Vibrionaceae</taxon>
        <taxon>Enterovibrio</taxon>
    </lineage>
</organism>
<name>A0ABT5QW75_9GAMM</name>
<dbReference type="RefSeq" id="WP_274162713.1">
    <property type="nucleotide sequence ID" value="NZ_JAJUBC010000001.1"/>
</dbReference>
<keyword evidence="2" id="KW-1185">Reference proteome</keyword>
<evidence type="ECO:0008006" key="3">
    <source>
        <dbReference type="Google" id="ProtNLM"/>
    </source>
</evidence>